<protein>
    <recommendedName>
        <fullName evidence="3">Transposase</fullName>
    </recommendedName>
</protein>
<accession>A0A927HQB0</accession>
<dbReference type="EMBL" id="JACXTN010000001">
    <property type="protein sequence ID" value="MBD3709858.1"/>
    <property type="molecule type" value="Genomic_DNA"/>
</dbReference>
<evidence type="ECO:0000313" key="2">
    <source>
        <dbReference type="Proteomes" id="UP000616340"/>
    </source>
</evidence>
<comment type="caution">
    <text evidence="1">The sequence shown here is derived from an EMBL/GenBank/DDBJ whole genome shotgun (WGS) entry which is preliminary data.</text>
</comment>
<dbReference type="AlphaFoldDB" id="A0A927HQB0"/>
<evidence type="ECO:0000313" key="1">
    <source>
        <dbReference type="EMBL" id="MBD3709858.1"/>
    </source>
</evidence>
<proteinExistence type="predicted"/>
<sequence>MPKNSAIHCARKEPFIVTPRDEVRVRGQPTIRWLVGYGEAHYRNRQRQSVGILRKSGGVKSPKKNNLLLFVRESMQQWRAFRGYFNFQLNDKKLRKRSAYFPTNITSRKISHSKNNLKNHLLKCKYGA</sequence>
<gene>
    <name evidence="1" type="ORF">IE996_27310</name>
</gene>
<name>A0A927HQB0_KLEPN</name>
<organism evidence="1 2">
    <name type="scientific">Klebsiella pneumoniae</name>
    <dbReference type="NCBI Taxonomy" id="573"/>
    <lineage>
        <taxon>Bacteria</taxon>
        <taxon>Pseudomonadati</taxon>
        <taxon>Pseudomonadota</taxon>
        <taxon>Gammaproteobacteria</taxon>
        <taxon>Enterobacterales</taxon>
        <taxon>Enterobacteriaceae</taxon>
        <taxon>Klebsiella/Raoultella group</taxon>
        <taxon>Klebsiella</taxon>
        <taxon>Klebsiella pneumoniae complex</taxon>
    </lineage>
</organism>
<evidence type="ECO:0008006" key="3">
    <source>
        <dbReference type="Google" id="ProtNLM"/>
    </source>
</evidence>
<reference evidence="1" key="1">
    <citation type="submission" date="2020-07" db="EMBL/GenBank/DDBJ databases">
        <title>Clinical and genomic characterization of carbapenemase-producing Enterobacterales causing secondary infections during the COVID-19 crisis at a New York City hospital.</title>
        <authorList>
            <person name="Gomez-Simmonds A."/>
            <person name="Annavajhala M.K."/>
            <person name="Uhlemann A.-C."/>
        </authorList>
    </citation>
    <scope>NUCLEOTIDE SEQUENCE</scope>
    <source>
        <strain evidence="1">NK1677</strain>
    </source>
</reference>
<dbReference type="Proteomes" id="UP000616340">
    <property type="component" value="Unassembled WGS sequence"/>
</dbReference>